<dbReference type="RefSeq" id="XP_009519972.1">
    <property type="nucleotide sequence ID" value="XM_009521677.1"/>
</dbReference>
<reference evidence="2 3" key="1">
    <citation type="journal article" date="2006" name="Science">
        <title>Phytophthora genome sequences uncover evolutionary origins and mechanisms of pathogenesis.</title>
        <authorList>
            <person name="Tyler B.M."/>
            <person name="Tripathy S."/>
            <person name="Zhang X."/>
            <person name="Dehal P."/>
            <person name="Jiang R.H."/>
            <person name="Aerts A."/>
            <person name="Arredondo F.D."/>
            <person name="Baxter L."/>
            <person name="Bensasson D."/>
            <person name="Beynon J.L."/>
            <person name="Chapman J."/>
            <person name="Damasceno C.M."/>
            <person name="Dorrance A.E."/>
            <person name="Dou D."/>
            <person name="Dickerman A.W."/>
            <person name="Dubchak I.L."/>
            <person name="Garbelotto M."/>
            <person name="Gijzen M."/>
            <person name="Gordon S.G."/>
            <person name="Govers F."/>
            <person name="Grunwald N.J."/>
            <person name="Huang W."/>
            <person name="Ivors K.L."/>
            <person name="Jones R.W."/>
            <person name="Kamoun S."/>
            <person name="Krampis K."/>
            <person name="Lamour K.H."/>
            <person name="Lee M.K."/>
            <person name="McDonald W.H."/>
            <person name="Medina M."/>
            <person name="Meijer H.J."/>
            <person name="Nordberg E.K."/>
            <person name="Maclean D.J."/>
            <person name="Ospina-Giraldo M.D."/>
            <person name="Morris P.F."/>
            <person name="Phuntumart V."/>
            <person name="Putnam N.H."/>
            <person name="Rash S."/>
            <person name="Rose J.K."/>
            <person name="Sakihama Y."/>
            <person name="Salamov A.A."/>
            <person name="Savidor A."/>
            <person name="Scheuring C.F."/>
            <person name="Smith B.M."/>
            <person name="Sobral B.W."/>
            <person name="Terry A."/>
            <person name="Torto-Alalibo T.A."/>
            <person name="Win J."/>
            <person name="Xu Z."/>
            <person name="Zhang H."/>
            <person name="Grigoriev I.V."/>
            <person name="Rokhsar D.S."/>
            <person name="Boore J.L."/>
        </authorList>
    </citation>
    <scope>NUCLEOTIDE SEQUENCE [LARGE SCALE GENOMIC DNA]</scope>
    <source>
        <strain evidence="2 3">P6497</strain>
    </source>
</reference>
<evidence type="ECO:0000313" key="3">
    <source>
        <dbReference type="Proteomes" id="UP000002640"/>
    </source>
</evidence>
<feature type="region of interest" description="Disordered" evidence="1">
    <location>
        <begin position="1"/>
        <end position="70"/>
    </location>
</feature>
<dbReference type="GeneID" id="20645315"/>
<sequence>MAAMDLDRQLSGTSRVTKEAETESELSPEAERSYAESELSLECDGRSPRSSREAERSREQVSGRGGAEPESSFYCGHGVFTQVDKLAEDEGLSGGTWGPSPASNVMFEVFAQVEKPSGTVVLTAKLVVPASTLIRCIIQEPAYIGCDRSRSRTLQADLNSLQQLHDDAHRRGAAALAKTKDFGRICKDARLGPQRSRDQKNRQGDPRVRNTRLARPESELSQAFKRLTPAKWVGVLAQWKELLQR</sequence>
<accession>G4Z165</accession>
<gene>
    <name evidence="2" type="ORF">PHYSODRAFT_325773</name>
</gene>
<proteinExistence type="predicted"/>
<organism evidence="2 3">
    <name type="scientific">Phytophthora sojae (strain P6497)</name>
    <name type="common">Soybean stem and root rot agent</name>
    <name type="synonym">Phytophthora megasperma f. sp. glycines</name>
    <dbReference type="NCBI Taxonomy" id="1094619"/>
    <lineage>
        <taxon>Eukaryota</taxon>
        <taxon>Sar</taxon>
        <taxon>Stramenopiles</taxon>
        <taxon>Oomycota</taxon>
        <taxon>Peronosporomycetes</taxon>
        <taxon>Peronosporales</taxon>
        <taxon>Peronosporaceae</taxon>
        <taxon>Phytophthora</taxon>
    </lineage>
</organism>
<name>G4Z165_PHYSP</name>
<protein>
    <submittedName>
        <fullName evidence="2">Uncharacterized protein</fullName>
    </submittedName>
</protein>
<evidence type="ECO:0000256" key="1">
    <source>
        <dbReference type="SAM" id="MobiDB-lite"/>
    </source>
</evidence>
<dbReference type="KEGG" id="psoj:PHYSODRAFT_325773"/>
<feature type="compositionally biased region" description="Basic and acidic residues" evidence="1">
    <location>
        <begin position="43"/>
        <end position="61"/>
    </location>
</feature>
<dbReference type="AlphaFoldDB" id="G4Z165"/>
<feature type="region of interest" description="Disordered" evidence="1">
    <location>
        <begin position="188"/>
        <end position="215"/>
    </location>
</feature>
<keyword evidence="3" id="KW-1185">Reference proteome</keyword>
<dbReference type="EMBL" id="JH159152">
    <property type="protein sequence ID" value="EGZ24684.1"/>
    <property type="molecule type" value="Genomic_DNA"/>
</dbReference>
<dbReference type="InParanoid" id="G4Z165"/>
<evidence type="ECO:0000313" key="2">
    <source>
        <dbReference type="EMBL" id="EGZ24684.1"/>
    </source>
</evidence>
<dbReference type="Proteomes" id="UP000002640">
    <property type="component" value="Unassembled WGS sequence"/>
</dbReference>